<reference evidence="2" key="1">
    <citation type="submission" date="2022-11" db="UniProtKB">
        <authorList>
            <consortium name="WormBaseParasite"/>
        </authorList>
    </citation>
    <scope>IDENTIFICATION</scope>
</reference>
<keyword evidence="1" id="KW-1185">Reference proteome</keyword>
<sequence length="212" mass="25031">EIPSDSQDRLDLEKAKDDLVVLDAECTVEHPVLVEEKTFEAKILIRNSKKPFKSYFVPLTPKPAEDEQWDKSKNYKKVKLGKPQRDYSDSWRFYVENFLFQNSEGFIMPMGHEEMDMFIPTKVLNDNSDPASLSKLRHKIYNIVSRYFSAMQYVALLRFCKRKTIKKFESDNDLIDHVQKVAKILRINLTKEQAKQIRYLKTMALEVKRMKT</sequence>
<dbReference type="AlphaFoldDB" id="A0A915JEA4"/>
<accession>A0A915JEA4</accession>
<dbReference type="Proteomes" id="UP000887565">
    <property type="component" value="Unplaced"/>
</dbReference>
<organism evidence="1 2">
    <name type="scientific">Romanomermis culicivorax</name>
    <name type="common">Nematode worm</name>
    <dbReference type="NCBI Taxonomy" id="13658"/>
    <lineage>
        <taxon>Eukaryota</taxon>
        <taxon>Metazoa</taxon>
        <taxon>Ecdysozoa</taxon>
        <taxon>Nematoda</taxon>
        <taxon>Enoplea</taxon>
        <taxon>Dorylaimia</taxon>
        <taxon>Mermithida</taxon>
        <taxon>Mermithoidea</taxon>
        <taxon>Mermithidae</taxon>
        <taxon>Romanomermis</taxon>
    </lineage>
</organism>
<dbReference type="WBParaSite" id="nRc.2.0.1.t24816-RA">
    <property type="protein sequence ID" value="nRc.2.0.1.t24816-RA"/>
    <property type="gene ID" value="nRc.2.0.1.g24816"/>
</dbReference>
<evidence type="ECO:0000313" key="1">
    <source>
        <dbReference type="Proteomes" id="UP000887565"/>
    </source>
</evidence>
<name>A0A915JEA4_ROMCU</name>
<proteinExistence type="predicted"/>
<evidence type="ECO:0000313" key="2">
    <source>
        <dbReference type="WBParaSite" id="nRc.2.0.1.t24816-RA"/>
    </source>
</evidence>
<protein>
    <submittedName>
        <fullName evidence="2">Uncharacterized protein</fullName>
    </submittedName>
</protein>